<organism evidence="6 7">
    <name type="scientific">Anaerolinea thermophila (strain DSM 14523 / JCM 11388 / NBRC 100420 / UNI-1)</name>
    <dbReference type="NCBI Taxonomy" id="926569"/>
    <lineage>
        <taxon>Bacteria</taxon>
        <taxon>Bacillati</taxon>
        <taxon>Chloroflexota</taxon>
        <taxon>Anaerolineae</taxon>
        <taxon>Anaerolineales</taxon>
        <taxon>Anaerolineaceae</taxon>
        <taxon>Anaerolinea</taxon>
    </lineage>
</organism>
<keyword evidence="3" id="KW-0547">Nucleotide-binding</keyword>
<dbReference type="Proteomes" id="UP000008922">
    <property type="component" value="Chromosome"/>
</dbReference>
<dbReference type="KEGG" id="atm:ANT_29280"/>
<dbReference type="CDD" id="cd10147">
    <property type="entry name" value="Wzt_C-like"/>
    <property type="match status" value="1"/>
</dbReference>
<dbReference type="InterPro" id="IPR003439">
    <property type="entry name" value="ABC_transporter-like_ATP-bd"/>
</dbReference>
<accession>E8N207</accession>
<dbReference type="STRING" id="926569.ANT_29280"/>
<dbReference type="Gene3D" id="3.40.50.300">
    <property type="entry name" value="P-loop containing nucleotide triphosphate hydrolases"/>
    <property type="match status" value="1"/>
</dbReference>
<dbReference type="PROSITE" id="PS50893">
    <property type="entry name" value="ABC_TRANSPORTER_2"/>
    <property type="match status" value="1"/>
</dbReference>
<dbReference type="SUPFAM" id="SSF52540">
    <property type="entry name" value="P-loop containing nucleoside triphosphate hydrolases"/>
    <property type="match status" value="1"/>
</dbReference>
<dbReference type="PANTHER" id="PTHR46743:SF2">
    <property type="entry name" value="TEICHOIC ACIDS EXPORT ATP-BINDING PROTEIN TAGH"/>
    <property type="match status" value="1"/>
</dbReference>
<sequence length="427" mass="47373">MNADEVLHLENISKAYRLYNRQIERLKTLFLTPFTGKEYARTFWALRGINLSVQRGEVLGVIGVNGSGKSTLLQIMAGTLAPTTGRLERRGRLTALLELGAGFHPEFTGRENVYLSGVTLGISEQEMRRRFDEIVAFSGIEDFIDQPVKLYSSGMYVRLAFSIATCVDPEILIVDEALAVGDAGFVMKCMNRMRDLHEQGTAIVLVTHDVQTVRTLCDRAMWLSHGEMRMLGSPMEVTSQYIQMLFEAQQQQASPASVPAPSESDPQGWVVLKARPDLVRWGNGRARIEAYRVHSSTGFASTLEYGDTVEISLRVRALADLPQQAYGAGINLRNLKGLDIITATTCDEGLAFPALRAGQAVEVTFRFQNILAPGDYALVMNVEDRQDAVPAYEDYIENAVFLKVVSNKPVLSVVLPHVETRIDELAR</sequence>
<protein>
    <submittedName>
        <fullName evidence="6">Polysaccharide ABC transporter ATP-binding protein</fullName>
    </submittedName>
</protein>
<dbReference type="Pfam" id="PF14524">
    <property type="entry name" value="Wzt_C"/>
    <property type="match status" value="1"/>
</dbReference>
<dbReference type="AlphaFoldDB" id="E8N207"/>
<keyword evidence="2" id="KW-0813">Transport</keyword>
<evidence type="ECO:0000259" key="5">
    <source>
        <dbReference type="PROSITE" id="PS50893"/>
    </source>
</evidence>
<comment type="similarity">
    <text evidence="1">Belongs to the ABC transporter superfamily.</text>
</comment>
<dbReference type="HOGENOM" id="CLU_000604_101_1_0"/>
<dbReference type="Pfam" id="PF00005">
    <property type="entry name" value="ABC_tran"/>
    <property type="match status" value="1"/>
</dbReference>
<feature type="domain" description="ABC transporter" evidence="5">
    <location>
        <begin position="7"/>
        <end position="250"/>
    </location>
</feature>
<dbReference type="GO" id="GO:0016887">
    <property type="term" value="F:ATP hydrolysis activity"/>
    <property type="evidence" value="ECO:0007669"/>
    <property type="project" value="InterPro"/>
</dbReference>
<dbReference type="InterPro" id="IPR015860">
    <property type="entry name" value="ABC_transpr_TagH-like"/>
</dbReference>
<gene>
    <name evidence="6" type="ordered locus">ANT_29280</name>
</gene>
<evidence type="ECO:0000256" key="2">
    <source>
        <dbReference type="ARBA" id="ARBA00022448"/>
    </source>
</evidence>
<evidence type="ECO:0000256" key="1">
    <source>
        <dbReference type="ARBA" id="ARBA00005417"/>
    </source>
</evidence>
<dbReference type="InterPro" id="IPR003593">
    <property type="entry name" value="AAA+_ATPase"/>
</dbReference>
<keyword evidence="4 6" id="KW-0067">ATP-binding</keyword>
<dbReference type="OrthoDB" id="9778870at2"/>
<dbReference type="SMART" id="SM00382">
    <property type="entry name" value="AAA"/>
    <property type="match status" value="1"/>
</dbReference>
<evidence type="ECO:0000256" key="3">
    <source>
        <dbReference type="ARBA" id="ARBA00022741"/>
    </source>
</evidence>
<dbReference type="InterPro" id="IPR029439">
    <property type="entry name" value="Wzt_C"/>
</dbReference>
<evidence type="ECO:0000313" key="7">
    <source>
        <dbReference type="Proteomes" id="UP000008922"/>
    </source>
</evidence>
<dbReference type="GO" id="GO:0005524">
    <property type="term" value="F:ATP binding"/>
    <property type="evidence" value="ECO:0007669"/>
    <property type="project" value="UniProtKB-KW"/>
</dbReference>
<dbReference type="InterPro" id="IPR027417">
    <property type="entry name" value="P-loop_NTPase"/>
</dbReference>
<reference evidence="6 7" key="1">
    <citation type="submission" date="2010-12" db="EMBL/GenBank/DDBJ databases">
        <title>Whole genome sequence of Anaerolinea thermophila UNI-1.</title>
        <authorList>
            <person name="Narita-Yamada S."/>
            <person name="Kishi E."/>
            <person name="Watanabe Y."/>
            <person name="Takasaki K."/>
            <person name="Ankai A."/>
            <person name="Oguchi A."/>
            <person name="Fukui S."/>
            <person name="Takahashi M."/>
            <person name="Yashiro I."/>
            <person name="Hosoyama A."/>
            <person name="Sekiguchi Y."/>
            <person name="Hanada S."/>
            <person name="Fujita N."/>
        </authorList>
    </citation>
    <scope>NUCLEOTIDE SEQUENCE [LARGE SCALE GENOMIC DNA]</scope>
    <source>
        <strain evidence="7">DSM 14523 / JCM 11388 / NBRC 100420 / UNI-1</strain>
    </source>
</reference>
<dbReference type="InterPro" id="IPR050683">
    <property type="entry name" value="Bact_Polysacc_Export_ATP-bd"/>
</dbReference>
<dbReference type="GO" id="GO:0016020">
    <property type="term" value="C:membrane"/>
    <property type="evidence" value="ECO:0007669"/>
    <property type="project" value="InterPro"/>
</dbReference>
<dbReference type="RefSeq" id="WP_013561298.1">
    <property type="nucleotide sequence ID" value="NC_014960.1"/>
</dbReference>
<proteinExistence type="inferred from homology"/>
<name>E8N207_ANATU</name>
<dbReference type="Gene3D" id="2.70.50.60">
    <property type="entry name" value="abc- transporter (atp binding component) like domain"/>
    <property type="match status" value="1"/>
</dbReference>
<dbReference type="EMBL" id="AP012029">
    <property type="protein sequence ID" value="BAJ64954.1"/>
    <property type="molecule type" value="Genomic_DNA"/>
</dbReference>
<dbReference type="InParanoid" id="E8N207"/>
<evidence type="ECO:0000256" key="4">
    <source>
        <dbReference type="ARBA" id="ARBA00022840"/>
    </source>
</evidence>
<dbReference type="PANTHER" id="PTHR46743">
    <property type="entry name" value="TEICHOIC ACIDS EXPORT ATP-BINDING PROTEIN TAGH"/>
    <property type="match status" value="1"/>
</dbReference>
<dbReference type="CDD" id="cd03220">
    <property type="entry name" value="ABC_KpsT_Wzt"/>
    <property type="match status" value="1"/>
</dbReference>
<keyword evidence="7" id="KW-1185">Reference proteome</keyword>
<evidence type="ECO:0000313" key="6">
    <source>
        <dbReference type="EMBL" id="BAJ64954.1"/>
    </source>
</evidence>
<dbReference type="GO" id="GO:0140359">
    <property type="term" value="F:ABC-type transporter activity"/>
    <property type="evidence" value="ECO:0007669"/>
    <property type="project" value="InterPro"/>
</dbReference>
<dbReference type="eggNOG" id="COG1134">
    <property type="taxonomic scope" value="Bacteria"/>
</dbReference>